<accession>A0A2T1HW60</accession>
<evidence type="ECO:0000256" key="1">
    <source>
        <dbReference type="SAM" id="MobiDB-lite"/>
    </source>
</evidence>
<comment type="caution">
    <text evidence="2">The sequence shown here is derived from an EMBL/GenBank/DDBJ whole genome shotgun (WGS) entry which is preliminary data.</text>
</comment>
<name>A0A2T1HW60_9HYPH</name>
<proteinExistence type="predicted"/>
<evidence type="ECO:0000313" key="3">
    <source>
        <dbReference type="Proteomes" id="UP000239772"/>
    </source>
</evidence>
<organism evidence="2 3">
    <name type="scientific">Alsobacter soli</name>
    <dbReference type="NCBI Taxonomy" id="2109933"/>
    <lineage>
        <taxon>Bacteria</taxon>
        <taxon>Pseudomonadati</taxon>
        <taxon>Pseudomonadota</taxon>
        <taxon>Alphaproteobacteria</taxon>
        <taxon>Hyphomicrobiales</taxon>
        <taxon>Alsobacteraceae</taxon>
        <taxon>Alsobacter</taxon>
    </lineage>
</organism>
<dbReference type="AlphaFoldDB" id="A0A2T1HW60"/>
<dbReference type="OrthoDB" id="9799894at2"/>
<dbReference type="RefSeq" id="WP_106335698.1">
    <property type="nucleotide sequence ID" value="NZ_PVZS01000005.1"/>
</dbReference>
<protein>
    <submittedName>
        <fullName evidence="2">DUF1178 domain-containing protein</fullName>
    </submittedName>
</protein>
<keyword evidence="3" id="KW-1185">Reference proteome</keyword>
<feature type="compositionally biased region" description="Basic and acidic residues" evidence="1">
    <location>
        <begin position="54"/>
        <end position="67"/>
    </location>
</feature>
<dbReference type="Proteomes" id="UP000239772">
    <property type="component" value="Unassembled WGS sequence"/>
</dbReference>
<gene>
    <name evidence="2" type="ORF">SLNSH_05605</name>
</gene>
<evidence type="ECO:0000313" key="2">
    <source>
        <dbReference type="EMBL" id="PSC05858.1"/>
    </source>
</evidence>
<dbReference type="PIRSF" id="PIRSF032131">
    <property type="entry name" value="UCP032131"/>
    <property type="match status" value="1"/>
</dbReference>
<dbReference type="EMBL" id="PVZS01000005">
    <property type="protein sequence ID" value="PSC05858.1"/>
    <property type="molecule type" value="Genomic_DNA"/>
</dbReference>
<sequence length="161" mass="17505">MIRYALACDAGHAFESWFRDSASFDAQAAQGFVTCPQCGSAKVAKQIMAPSVARTDRPPAPEPEHASTPEAAAPAAEAPAPVALLSDRDRAFRALLVAMREHVKANSEHVGRRFAEEARRMHEGVSEFRSIYGEATPEEAQALAEEGIEAHAMPWFADERN</sequence>
<dbReference type="InterPro" id="IPR009562">
    <property type="entry name" value="DUF1178"/>
</dbReference>
<feature type="compositionally biased region" description="Low complexity" evidence="1">
    <location>
        <begin position="68"/>
        <end position="80"/>
    </location>
</feature>
<dbReference type="Pfam" id="PF06676">
    <property type="entry name" value="DUF1178"/>
    <property type="match status" value="1"/>
</dbReference>
<reference evidence="3" key="1">
    <citation type="submission" date="2018-03" db="EMBL/GenBank/DDBJ databases">
        <authorList>
            <person name="Sun L."/>
            <person name="Liu H."/>
            <person name="Chen W."/>
            <person name="Huang K."/>
            <person name="Liu W."/>
            <person name="Gao X."/>
        </authorList>
    </citation>
    <scope>NUCLEOTIDE SEQUENCE [LARGE SCALE GENOMIC DNA]</scope>
    <source>
        <strain evidence="3">SH9</strain>
    </source>
</reference>
<feature type="region of interest" description="Disordered" evidence="1">
    <location>
        <begin position="49"/>
        <end position="80"/>
    </location>
</feature>